<proteinExistence type="predicted"/>
<evidence type="ECO:0000313" key="1">
    <source>
        <dbReference type="EMBL" id="AFH40202.1"/>
    </source>
</evidence>
<name>H9ZV42_THETH</name>
<dbReference type="PATRIC" id="fig|798128.4.peg.2310"/>
<keyword evidence="1" id="KW-0614">Plasmid</keyword>
<gene>
    <name evidence="1" type="ORF">TtJL18_2375</name>
</gene>
<accession>H9ZV42</accession>
<dbReference type="KEGG" id="ttl:TtJL18_2375"/>
<geneLocation type="plasmid" evidence="1 2">
    <name>pTTJL1802</name>
</geneLocation>
<evidence type="ECO:0000313" key="2">
    <source>
        <dbReference type="Proteomes" id="UP000007388"/>
    </source>
</evidence>
<organism evidence="1 2">
    <name type="scientific">Thermus thermophilus JL-18</name>
    <dbReference type="NCBI Taxonomy" id="798128"/>
    <lineage>
        <taxon>Bacteria</taxon>
        <taxon>Thermotogati</taxon>
        <taxon>Deinococcota</taxon>
        <taxon>Deinococci</taxon>
        <taxon>Thermales</taxon>
        <taxon>Thermaceae</taxon>
        <taxon>Thermus</taxon>
    </lineage>
</organism>
<sequence>MLTAERTKVEASRLKEALKRLTPPRYGPDYVSFDGARVWSTGPGGVEVEAREGARGDPRVPLFPELLAA</sequence>
<dbReference type="RefSeq" id="WP_014632229.1">
    <property type="nucleotide sequence ID" value="NC_017590.1"/>
</dbReference>
<dbReference type="Proteomes" id="UP000007388">
    <property type="component" value="Plasmid pTTJL1802"/>
</dbReference>
<dbReference type="HOGENOM" id="CLU_2774635_0_0_0"/>
<dbReference type="AlphaFoldDB" id="H9ZV42"/>
<dbReference type="EMBL" id="CP003254">
    <property type="protein sequence ID" value="AFH40202.1"/>
    <property type="molecule type" value="Genomic_DNA"/>
</dbReference>
<protein>
    <submittedName>
        <fullName evidence="1">Uncharacterized protein</fullName>
    </submittedName>
</protein>
<reference evidence="1 2" key="1">
    <citation type="journal article" date="2013" name="Genome Announc.">
        <title>Whole Genome Sequencing of Thermus oshimai JL-2 and Thermus thermophilus JL-18, Incomplete Denitrifiers from the United States Great Basin.</title>
        <authorList>
            <person name="Murugapiran S.K."/>
            <person name="Huntemann M."/>
            <person name="Wei C.L."/>
            <person name="Han J."/>
            <person name="Detter J.C."/>
            <person name="Han C.S."/>
            <person name="Erkkila T.H."/>
            <person name="Teshima H."/>
            <person name="Chen A."/>
            <person name="Kyrpides N."/>
            <person name="Mavrommatis K."/>
            <person name="Markowitz V."/>
            <person name="Szeto E."/>
            <person name="Ivanova N."/>
            <person name="Pagani I."/>
            <person name="Lam J."/>
            <person name="McDonald A.I."/>
            <person name="Dodsworth J.A."/>
            <person name="Pati A."/>
            <person name="Goodwin L."/>
            <person name="Peters L."/>
            <person name="Pitluck S."/>
            <person name="Woyke T."/>
            <person name="Hedlund B.P."/>
        </authorList>
    </citation>
    <scope>NUCLEOTIDE SEQUENCE [LARGE SCALE GENOMIC DNA]</scope>
    <source>
        <strain evidence="1 2">JL-18</strain>
        <plasmid evidence="1 2">pTTJL1802</plasmid>
    </source>
</reference>